<feature type="domain" description="Protein kinase" evidence="10">
    <location>
        <begin position="779"/>
        <end position="1062"/>
    </location>
</feature>
<dbReference type="SUPFAM" id="SSF53822">
    <property type="entry name" value="Periplasmic binding protein-like I"/>
    <property type="match status" value="1"/>
</dbReference>
<dbReference type="Pfam" id="PF01094">
    <property type="entry name" value="ANF_receptor"/>
    <property type="match status" value="1"/>
</dbReference>
<comment type="subcellular location">
    <subcellularLocation>
        <location evidence="1">Membrane</location>
        <topology evidence="1">Single-pass membrane protein</topology>
    </subcellularLocation>
</comment>
<evidence type="ECO:0000256" key="1">
    <source>
        <dbReference type="ARBA" id="ARBA00004167"/>
    </source>
</evidence>
<dbReference type="InterPro" id="IPR001828">
    <property type="entry name" value="ANF_lig-bd_rcpt"/>
</dbReference>
<comment type="catalytic activity">
    <reaction evidence="5">
        <text>L-tyrosyl-[protein] + ATP = O-phospho-L-tyrosyl-[protein] + ADP + H(+)</text>
        <dbReference type="Rhea" id="RHEA:10596"/>
        <dbReference type="Rhea" id="RHEA-COMP:10136"/>
        <dbReference type="Rhea" id="RHEA-COMP:20101"/>
        <dbReference type="ChEBI" id="CHEBI:15378"/>
        <dbReference type="ChEBI" id="CHEBI:30616"/>
        <dbReference type="ChEBI" id="CHEBI:46858"/>
        <dbReference type="ChEBI" id="CHEBI:61978"/>
        <dbReference type="ChEBI" id="CHEBI:456216"/>
        <dbReference type="EC" id="2.7.10.1"/>
    </reaction>
</comment>
<reference evidence="11" key="2">
    <citation type="submission" date="2022-10" db="EMBL/GenBank/DDBJ databases">
        <authorList>
            <consortium name="ENA_rothamsted_submissions"/>
            <consortium name="culmorum"/>
            <person name="King R."/>
        </authorList>
    </citation>
    <scope>NUCLEOTIDE SEQUENCE</scope>
</reference>
<reference evidence="11" key="1">
    <citation type="submission" date="2021-12" db="EMBL/GenBank/DDBJ databases">
        <authorList>
            <person name="King R."/>
        </authorList>
    </citation>
    <scope>NUCLEOTIDE SEQUENCE</scope>
</reference>
<dbReference type="InterPro" id="IPR000719">
    <property type="entry name" value="Prot_kinase_dom"/>
</dbReference>
<evidence type="ECO:0000313" key="12">
    <source>
        <dbReference type="Proteomes" id="UP001153714"/>
    </source>
</evidence>
<dbReference type="EMBL" id="OU893343">
    <property type="protein sequence ID" value="CAG9784164.1"/>
    <property type="molecule type" value="Genomic_DNA"/>
</dbReference>
<evidence type="ECO:0000256" key="7">
    <source>
        <dbReference type="PIRSR" id="PIRSR000615-3"/>
    </source>
</evidence>
<dbReference type="GO" id="GO:0004714">
    <property type="term" value="F:transmembrane receptor protein tyrosine kinase activity"/>
    <property type="evidence" value="ECO:0007669"/>
    <property type="project" value="UniProtKB-EC"/>
</dbReference>
<gene>
    <name evidence="11" type="ORF">DIATSA_LOCUS2275</name>
</gene>
<evidence type="ECO:0000259" key="10">
    <source>
        <dbReference type="PROSITE" id="PS50011"/>
    </source>
</evidence>
<keyword evidence="8" id="KW-0547">Nucleotide-binding</keyword>
<dbReference type="GO" id="GO:0005886">
    <property type="term" value="C:plasma membrane"/>
    <property type="evidence" value="ECO:0007669"/>
    <property type="project" value="TreeGrafter"/>
</dbReference>
<dbReference type="PANTHER" id="PTHR24416:SF611">
    <property type="entry name" value="TYROSINE-PROTEIN KINASE TRANSMEMBRANE RECEPTOR ROR"/>
    <property type="match status" value="1"/>
</dbReference>
<dbReference type="Pfam" id="PF07714">
    <property type="entry name" value="PK_Tyr_Ser-Thr"/>
    <property type="match status" value="1"/>
</dbReference>
<evidence type="ECO:0000256" key="8">
    <source>
        <dbReference type="PROSITE-ProRule" id="PRU10141"/>
    </source>
</evidence>
<name>A0A9N9W8L9_9NEOP</name>
<dbReference type="InterPro" id="IPR011009">
    <property type="entry name" value="Kinase-like_dom_sf"/>
</dbReference>
<dbReference type="PROSITE" id="PS00107">
    <property type="entry name" value="PROTEIN_KINASE_ATP"/>
    <property type="match status" value="1"/>
</dbReference>
<dbReference type="SMART" id="SM00219">
    <property type="entry name" value="TyrKc"/>
    <property type="match status" value="1"/>
</dbReference>
<keyword evidence="8" id="KW-0067">ATP-binding</keyword>
<proteinExistence type="predicted"/>
<dbReference type="PROSITE" id="PS50011">
    <property type="entry name" value="PROTEIN_KINASE_DOM"/>
    <property type="match status" value="1"/>
</dbReference>
<sequence length="1091" mass="124366">MYVYGQERSVSVYWDGRATSRAAAALLITALRYGLRYQNLRLVRAPTTICHFAIITGMQDDCKEFDQSNSIFDNLMLLPAIGWAERPCFALEVCHQREVVPLRLQVAGGSAAPLRLHMHVFLKATARTLHQCRNSSHWSFYRDHKALIECGFTPNKSESDAILWYAKNSPEGNKTMKVFVNRQTATSLHIKFKPLNSEMDLHILILNAIQNQNKSVLFIDYDIWKDLPGVQLVEPPPCSEQNCKNELDPTRSLRVADVIVLKQLAPHLLRVFEYFSPTSRQLREVLQLETKQSTADIEEAACEWALNNTSTFDSWYRIKFSRQFWIVIFLCKNDEDKDDYKKIVRVVEQFYRPSTKFNVSAYFIEVDCSSESDLTNKLIKASVTKRWANVIGALAAGSGTKMAAEYAMQTETALVLYDLPNEGVRLGPTVYAVGGTLKQLAIATRHFISSHKWRRLAILSEETQIAKDFVKALQRDKNLIIRNTYLHNETDFIEYLQSLKNSRARILLLNSISNISKDILCLAQQLGMTFSNGYVWILREWHQKSYKCVNLLNLEEFPLFTISYWWQGHNDGNENNILHNMLKVINRNTFLPPLAVPMADALQLVIKSFDSFTRNYAPRLNDMHGNGTVRLLLNNLEKQHFDGLLQNLHYVKGSLANPLVFIKKWIGNRSTLETNWTVINESIKIDIPQQIFIDDNLSDGSHNCFTKTVRDPFDPYCQDSLWFTITSFLVLIIILFCISWKIRMRNFAHHDAILTAQLLAQRKVYSTTLNDHLVDRGALDLYHDLGRGCYGRVRYGVLRAPNGISVSVAVKELVGDDAPAEESELLREAVTLASLRHPNIVRLIGVCTTDGPLLVLMEYALFGNLREYLNKRRHLVDNTLECTDIDDEAFYISAESITKLAREAVSALEYLSSERLVHRDIRAANCLIDEQRSLKLADFGLARTTGTGDSGGDGEYLCRRRGLFPVLWMAPESLELGVFTTASDIWALGVLLLEMITLGARPYGDWLPSRVMNYVCDGGHPPLPINILPETEQLLLRCWRQNPEERITVTEVGRELAEHPSIMGRILGPIDLILNKESLIQDGDVVFMRYQ</sequence>
<accession>A0A9N9W8L9</accession>
<evidence type="ECO:0000256" key="5">
    <source>
        <dbReference type="ARBA" id="ARBA00051243"/>
    </source>
</evidence>
<dbReference type="InterPro" id="IPR001245">
    <property type="entry name" value="Ser-Thr/Tyr_kinase_cat_dom"/>
</dbReference>
<feature type="binding site" evidence="7">
    <location>
        <position position="925"/>
    </location>
    <ligand>
        <name>Mg(2+)</name>
        <dbReference type="ChEBI" id="CHEBI:18420"/>
    </ligand>
</feature>
<feature type="binding site" evidence="7">
    <location>
        <position position="938"/>
    </location>
    <ligand>
        <name>Mg(2+)</name>
        <dbReference type="ChEBI" id="CHEBI:18420"/>
    </ligand>
</feature>
<dbReference type="GO" id="GO:0007169">
    <property type="term" value="P:cell surface receptor protein tyrosine kinase signaling pathway"/>
    <property type="evidence" value="ECO:0007669"/>
    <property type="project" value="TreeGrafter"/>
</dbReference>
<dbReference type="AlphaFoldDB" id="A0A9N9W8L9"/>
<dbReference type="GO" id="GO:0005524">
    <property type="term" value="F:ATP binding"/>
    <property type="evidence" value="ECO:0007669"/>
    <property type="project" value="UniProtKB-UniRule"/>
</dbReference>
<feature type="active site" description="Proton acceptor" evidence="6">
    <location>
        <position position="920"/>
    </location>
</feature>
<dbReference type="InterPro" id="IPR028082">
    <property type="entry name" value="Peripla_BP_I"/>
</dbReference>
<protein>
    <recommendedName>
        <fullName evidence="10">Protein kinase domain-containing protein</fullName>
    </recommendedName>
</protein>
<dbReference type="Gene3D" id="3.30.200.20">
    <property type="entry name" value="Phosphorylase Kinase, domain 1"/>
    <property type="match status" value="1"/>
</dbReference>
<keyword evidence="12" id="KW-1185">Reference proteome</keyword>
<dbReference type="Gene3D" id="1.10.510.10">
    <property type="entry name" value="Transferase(Phosphotransferase) domain 1"/>
    <property type="match status" value="1"/>
</dbReference>
<keyword evidence="2 9" id="KW-0812">Transmembrane</keyword>
<dbReference type="PRINTS" id="PR00109">
    <property type="entry name" value="TYRKINASE"/>
</dbReference>
<keyword evidence="3 9" id="KW-1133">Transmembrane helix</keyword>
<keyword evidence="7" id="KW-0479">Metal-binding</keyword>
<evidence type="ECO:0000256" key="9">
    <source>
        <dbReference type="SAM" id="Phobius"/>
    </source>
</evidence>
<keyword evidence="4 9" id="KW-0472">Membrane</keyword>
<dbReference type="OrthoDB" id="4062651at2759"/>
<dbReference type="InterPro" id="IPR008266">
    <property type="entry name" value="Tyr_kinase_AS"/>
</dbReference>
<dbReference type="PANTHER" id="PTHR24416">
    <property type="entry name" value="TYROSINE-PROTEIN KINASE RECEPTOR"/>
    <property type="match status" value="1"/>
</dbReference>
<evidence type="ECO:0000256" key="2">
    <source>
        <dbReference type="ARBA" id="ARBA00022692"/>
    </source>
</evidence>
<keyword evidence="7" id="KW-0460">Magnesium</keyword>
<dbReference type="Gene3D" id="3.40.50.2300">
    <property type="match status" value="1"/>
</dbReference>
<dbReference type="GO" id="GO:0046872">
    <property type="term" value="F:metal ion binding"/>
    <property type="evidence" value="ECO:0007669"/>
    <property type="project" value="UniProtKB-KW"/>
</dbReference>
<dbReference type="GO" id="GO:0043235">
    <property type="term" value="C:receptor complex"/>
    <property type="evidence" value="ECO:0007669"/>
    <property type="project" value="TreeGrafter"/>
</dbReference>
<dbReference type="SUPFAM" id="SSF56112">
    <property type="entry name" value="Protein kinase-like (PK-like)"/>
    <property type="match status" value="1"/>
</dbReference>
<dbReference type="Proteomes" id="UP001153714">
    <property type="component" value="Chromosome 12"/>
</dbReference>
<dbReference type="CDD" id="cd00192">
    <property type="entry name" value="PTKc"/>
    <property type="match status" value="1"/>
</dbReference>
<feature type="binding site" evidence="8">
    <location>
        <position position="811"/>
    </location>
    <ligand>
        <name>ATP</name>
        <dbReference type="ChEBI" id="CHEBI:30616"/>
    </ligand>
</feature>
<organism evidence="11 12">
    <name type="scientific">Diatraea saccharalis</name>
    <name type="common">sugarcane borer</name>
    <dbReference type="NCBI Taxonomy" id="40085"/>
    <lineage>
        <taxon>Eukaryota</taxon>
        <taxon>Metazoa</taxon>
        <taxon>Ecdysozoa</taxon>
        <taxon>Arthropoda</taxon>
        <taxon>Hexapoda</taxon>
        <taxon>Insecta</taxon>
        <taxon>Pterygota</taxon>
        <taxon>Neoptera</taxon>
        <taxon>Endopterygota</taxon>
        <taxon>Lepidoptera</taxon>
        <taxon>Glossata</taxon>
        <taxon>Ditrysia</taxon>
        <taxon>Pyraloidea</taxon>
        <taxon>Crambidae</taxon>
        <taxon>Crambinae</taxon>
        <taxon>Diatraea</taxon>
    </lineage>
</organism>
<dbReference type="InterPro" id="IPR017441">
    <property type="entry name" value="Protein_kinase_ATP_BS"/>
</dbReference>
<feature type="transmembrane region" description="Helical" evidence="9">
    <location>
        <begin position="721"/>
        <end position="740"/>
    </location>
</feature>
<evidence type="ECO:0000256" key="3">
    <source>
        <dbReference type="ARBA" id="ARBA00022989"/>
    </source>
</evidence>
<dbReference type="PROSITE" id="PS00109">
    <property type="entry name" value="PROTEIN_KINASE_TYR"/>
    <property type="match status" value="1"/>
</dbReference>
<evidence type="ECO:0000313" key="11">
    <source>
        <dbReference type="EMBL" id="CAG9784164.1"/>
    </source>
</evidence>
<evidence type="ECO:0000256" key="6">
    <source>
        <dbReference type="PIRSR" id="PIRSR000615-1"/>
    </source>
</evidence>
<dbReference type="InterPro" id="IPR050122">
    <property type="entry name" value="RTK"/>
</dbReference>
<evidence type="ECO:0000256" key="4">
    <source>
        <dbReference type="ARBA" id="ARBA00023136"/>
    </source>
</evidence>
<dbReference type="InterPro" id="IPR020635">
    <property type="entry name" value="Tyr_kinase_cat_dom"/>
</dbReference>